<feature type="binding site" evidence="7">
    <location>
        <begin position="161"/>
        <end position="162"/>
    </location>
    <ligand>
        <name>ATP</name>
        <dbReference type="ChEBI" id="CHEBI:30616"/>
    </ligand>
</feature>
<evidence type="ECO:0000256" key="7">
    <source>
        <dbReference type="PIRSR" id="PIRSR630616-2"/>
    </source>
</evidence>
<keyword evidence="4 12" id="KW-0418">Kinase</keyword>
<gene>
    <name evidence="12" type="ORF">BS50DRAFT_575625</name>
</gene>
<dbReference type="InterPro" id="IPR000719">
    <property type="entry name" value="Prot_kinase_dom"/>
</dbReference>
<keyword evidence="5 7" id="KW-0067">ATP-binding</keyword>
<dbReference type="CDD" id="cd14003">
    <property type="entry name" value="STKc_AMPK-like"/>
    <property type="match status" value="1"/>
</dbReference>
<feature type="cross-link" description="Glycyl lysine isopeptide (Lys-Gly) (interchain with G-Cter in SUMO2)" evidence="8">
    <location>
        <position position="159"/>
    </location>
</feature>
<feature type="compositionally biased region" description="Polar residues" evidence="10">
    <location>
        <begin position="728"/>
        <end position="738"/>
    </location>
</feature>
<feature type="domain" description="Protein kinase" evidence="11">
    <location>
        <begin position="40"/>
        <end position="287"/>
    </location>
</feature>
<dbReference type="InterPro" id="IPR008271">
    <property type="entry name" value="Ser/Thr_kinase_AS"/>
</dbReference>
<feature type="compositionally biased region" description="Basic and acidic residues" evidence="10">
    <location>
        <begin position="789"/>
        <end position="805"/>
    </location>
</feature>
<dbReference type="GO" id="GO:0005524">
    <property type="term" value="F:ATP binding"/>
    <property type="evidence" value="ECO:0007669"/>
    <property type="project" value="UniProtKB-UniRule"/>
</dbReference>
<evidence type="ECO:0000256" key="6">
    <source>
        <dbReference type="PIRSR" id="PIRSR630616-1"/>
    </source>
</evidence>
<reference evidence="12 13" key="1">
    <citation type="journal article" date="2018" name="Front. Microbiol.">
        <title>Genome-Wide Analysis of Corynespora cassiicola Leaf Fall Disease Putative Effectors.</title>
        <authorList>
            <person name="Lopez D."/>
            <person name="Ribeiro S."/>
            <person name="Label P."/>
            <person name="Fumanal B."/>
            <person name="Venisse J.S."/>
            <person name="Kohler A."/>
            <person name="de Oliveira R.R."/>
            <person name="Labutti K."/>
            <person name="Lipzen A."/>
            <person name="Lail K."/>
            <person name="Bauer D."/>
            <person name="Ohm R.A."/>
            <person name="Barry K.W."/>
            <person name="Spatafora J."/>
            <person name="Grigoriev I.V."/>
            <person name="Martin F.M."/>
            <person name="Pujade-Renaud V."/>
        </authorList>
    </citation>
    <scope>NUCLEOTIDE SEQUENCE [LARGE SCALE GENOMIC DNA]</scope>
    <source>
        <strain evidence="12 13">Philippines</strain>
    </source>
</reference>
<feature type="binding site" evidence="7">
    <location>
        <position position="175"/>
    </location>
    <ligand>
        <name>ATP</name>
        <dbReference type="ChEBI" id="CHEBI:30616"/>
    </ligand>
</feature>
<feature type="region of interest" description="Disordered" evidence="10">
    <location>
        <begin position="708"/>
        <end position="805"/>
    </location>
</feature>
<evidence type="ECO:0000313" key="13">
    <source>
        <dbReference type="Proteomes" id="UP000240883"/>
    </source>
</evidence>
<dbReference type="AlphaFoldDB" id="A0A2T2NKR7"/>
<dbReference type="SMART" id="SM00220">
    <property type="entry name" value="S_TKc"/>
    <property type="match status" value="1"/>
</dbReference>
<evidence type="ECO:0000256" key="5">
    <source>
        <dbReference type="ARBA" id="ARBA00022840"/>
    </source>
</evidence>
<evidence type="ECO:0000256" key="4">
    <source>
        <dbReference type="ARBA" id="ARBA00022777"/>
    </source>
</evidence>
<accession>A0A2T2NKR7</accession>
<organism evidence="12 13">
    <name type="scientific">Corynespora cassiicola Philippines</name>
    <dbReference type="NCBI Taxonomy" id="1448308"/>
    <lineage>
        <taxon>Eukaryota</taxon>
        <taxon>Fungi</taxon>
        <taxon>Dikarya</taxon>
        <taxon>Ascomycota</taxon>
        <taxon>Pezizomycotina</taxon>
        <taxon>Dothideomycetes</taxon>
        <taxon>Pleosporomycetidae</taxon>
        <taxon>Pleosporales</taxon>
        <taxon>Corynesporascaceae</taxon>
        <taxon>Corynespora</taxon>
    </lineage>
</organism>
<dbReference type="STRING" id="1448308.A0A2T2NKR7"/>
<dbReference type="InterPro" id="IPR030616">
    <property type="entry name" value="Aur-like"/>
</dbReference>
<dbReference type="InterPro" id="IPR017441">
    <property type="entry name" value="Protein_kinase_ATP_BS"/>
</dbReference>
<evidence type="ECO:0000259" key="11">
    <source>
        <dbReference type="PROSITE" id="PS50011"/>
    </source>
</evidence>
<feature type="region of interest" description="Disordered" evidence="10">
    <location>
        <begin position="517"/>
        <end position="673"/>
    </location>
</feature>
<dbReference type="GO" id="GO:0004674">
    <property type="term" value="F:protein serine/threonine kinase activity"/>
    <property type="evidence" value="ECO:0007669"/>
    <property type="project" value="UniProtKB-KW"/>
</dbReference>
<evidence type="ECO:0000313" key="12">
    <source>
        <dbReference type="EMBL" id="PSN65648.1"/>
    </source>
</evidence>
<feature type="compositionally biased region" description="Polar residues" evidence="10">
    <location>
        <begin position="526"/>
        <end position="541"/>
    </location>
</feature>
<dbReference type="PROSITE" id="PS00108">
    <property type="entry name" value="PROTEIN_KINASE_ST"/>
    <property type="match status" value="1"/>
</dbReference>
<evidence type="ECO:0000256" key="3">
    <source>
        <dbReference type="ARBA" id="ARBA00022741"/>
    </source>
</evidence>
<keyword evidence="13" id="KW-1185">Reference proteome</keyword>
<dbReference type="PROSITE" id="PS50011">
    <property type="entry name" value="PROTEIN_KINASE_DOM"/>
    <property type="match status" value="1"/>
</dbReference>
<keyword evidence="1" id="KW-0723">Serine/threonine-protein kinase</keyword>
<keyword evidence="3 7" id="KW-0547">Nucleotide-binding</keyword>
<evidence type="ECO:0000256" key="10">
    <source>
        <dbReference type="SAM" id="MobiDB-lite"/>
    </source>
</evidence>
<proteinExistence type="predicted"/>
<evidence type="ECO:0000256" key="1">
    <source>
        <dbReference type="ARBA" id="ARBA00022527"/>
    </source>
</evidence>
<name>A0A2T2NKR7_CORCC</name>
<feature type="binding site" evidence="9">
    <location>
        <position position="74"/>
    </location>
    <ligand>
        <name>ATP</name>
        <dbReference type="ChEBI" id="CHEBI:30616"/>
    </ligand>
</feature>
<feature type="compositionally biased region" description="Basic residues" evidence="10">
    <location>
        <begin position="408"/>
        <end position="417"/>
    </location>
</feature>
<feature type="compositionally biased region" description="Acidic residues" evidence="10">
    <location>
        <begin position="748"/>
        <end position="760"/>
    </location>
</feature>
<feature type="compositionally biased region" description="Low complexity" evidence="10">
    <location>
        <begin position="609"/>
        <end position="619"/>
    </location>
</feature>
<sequence length="805" mass="89303">MQSSIRAQAELQAQRKKLANSYKQLLDEFSASDLKTVGNYTLGRLIGKGSFGKVYLASHKLTNGSRVVLKSAKKDDANLAREIHHHRQFLHPHIARLYEVIVTEELVWLVLEYCPGDELYNYLLEKGALEASKVQKIFTQLVGAVSYVHNKSCVHRDLKLENILLDKHENVKLVDFGFTREYEGKSNYLQTWCGTVCYSAPEMLKGEKYAGEKVDVWSLGIILYALLVGELPFDDDDETVTKMKILKEEPKYPDTFPPQAKDLCQSLLSKRPILRPSLADILQHPWLSEHAPRQQEILKLQQPAPFSTELEKEVLQRMRAAGVDIDMVIENVLAQRCDSLAGWWGLLLEKEERKARRRERKRREKEAEAKSLRRLSAASSRLDKLAPTIRESEEEGLHSPLVGDPPKSRGRALKRSSLHGATSDLPQLPESGMTPDLDSDVPPPPIAKDHVRNSDSSSRPPPPPKELERRKSRGSMLQVVSNNPDLLHPNGFVPRRRKYQQPFINHLANLRNWIKETSKRARSPGSKASSNKSPTTQQSKSPDSRRRLSNAGRNQSVHAHPNTTPSTHVPARPRVSTHGSGKRPSVSPAPLTPRSSYRRSSGGLRGRKSTSSSISSIRSMPHHHHSHSKASSTSSVSIGSPSVSNSGHKPKSPHASVKVLPATPTNSTFPTNIRVVRGPLTEGGAAFGTAPPPSPGLIFAKRKKSPFKGPMLSLHTQGSPAGPRNRNEGNSRSTSVQGRRSGEIMGITEEEEEEVEEVEDFSPNLKPGEFIVEETMADADTPVPTNTDAADKAEKSPPLEKVIKT</sequence>
<evidence type="ECO:0000256" key="2">
    <source>
        <dbReference type="ARBA" id="ARBA00022679"/>
    </source>
</evidence>
<dbReference type="Pfam" id="PF00069">
    <property type="entry name" value="Pkinase"/>
    <property type="match status" value="1"/>
</dbReference>
<dbReference type="SUPFAM" id="SSF56112">
    <property type="entry name" value="Protein kinase-like (PK-like)"/>
    <property type="match status" value="1"/>
</dbReference>
<dbReference type="PROSITE" id="PS00107">
    <property type="entry name" value="PROTEIN_KINASE_ATP"/>
    <property type="match status" value="1"/>
</dbReference>
<dbReference type="EMBL" id="KZ678137">
    <property type="protein sequence ID" value="PSN65648.1"/>
    <property type="molecule type" value="Genomic_DNA"/>
</dbReference>
<feature type="compositionally biased region" description="Polar residues" evidence="10">
    <location>
        <begin position="551"/>
        <end position="567"/>
    </location>
</feature>
<feature type="region of interest" description="Disordered" evidence="10">
    <location>
        <begin position="354"/>
        <end position="493"/>
    </location>
</feature>
<dbReference type="FunFam" id="1.10.510.10:FF:000434">
    <property type="entry name" value="Serine/threonine protein kinase"/>
    <property type="match status" value="1"/>
</dbReference>
<dbReference type="Proteomes" id="UP000240883">
    <property type="component" value="Unassembled WGS sequence"/>
</dbReference>
<dbReference type="OrthoDB" id="942095at2759"/>
<feature type="active site" description="Proton acceptor" evidence="6">
    <location>
        <position position="157"/>
    </location>
</feature>
<keyword evidence="2" id="KW-0808">Transferase</keyword>
<protein>
    <submittedName>
        <fullName evidence="12">Kinase-like protein</fullName>
    </submittedName>
</protein>
<dbReference type="PANTHER" id="PTHR24350">
    <property type="entry name" value="SERINE/THREONINE-PROTEIN KINASE IAL-RELATED"/>
    <property type="match status" value="1"/>
</dbReference>
<evidence type="ECO:0000256" key="9">
    <source>
        <dbReference type="PROSITE-ProRule" id="PRU10141"/>
    </source>
</evidence>
<dbReference type="Gene3D" id="1.10.510.10">
    <property type="entry name" value="Transferase(Phosphotransferase) domain 1"/>
    <property type="match status" value="1"/>
</dbReference>
<evidence type="ECO:0000256" key="8">
    <source>
        <dbReference type="PIRSR" id="PIRSR630616-3"/>
    </source>
</evidence>
<dbReference type="InterPro" id="IPR011009">
    <property type="entry name" value="Kinase-like_dom_sf"/>
</dbReference>
<feature type="compositionally biased region" description="Low complexity" evidence="10">
    <location>
        <begin position="629"/>
        <end position="647"/>
    </location>
</feature>